<feature type="domain" description="N-acetyltransferase" evidence="1">
    <location>
        <begin position="106"/>
        <end position="239"/>
    </location>
</feature>
<dbReference type="OrthoDB" id="7301318at2"/>
<reference evidence="2 3" key="1">
    <citation type="journal article" date="2014" name="BMC Genomics">
        <title>Architecture and functions of a multipartite genome of the methylotrophic bacterium Paracoccus aminophilus JCM 7686, containing primary and secondary chromids.</title>
        <authorList>
            <person name="Dziewit L."/>
            <person name="Czarnecki J."/>
            <person name="Wibberg D."/>
            <person name="Radlinska M."/>
            <person name="Mrozek P."/>
            <person name="Szymczak M."/>
            <person name="Schluter A."/>
            <person name="Puhler A."/>
            <person name="Bartosik D."/>
        </authorList>
    </citation>
    <scope>NUCLEOTIDE SEQUENCE [LARGE SCALE GENOMIC DNA]</scope>
    <source>
        <strain evidence="2">JCM 7686</strain>
    </source>
</reference>
<keyword evidence="2" id="KW-0012">Acyltransferase</keyword>
<dbReference type="STRING" id="1367847.JCM7686_0556"/>
<organism evidence="2 3">
    <name type="scientific">Paracoccus aminophilus JCM 7686</name>
    <dbReference type="NCBI Taxonomy" id="1367847"/>
    <lineage>
        <taxon>Bacteria</taxon>
        <taxon>Pseudomonadati</taxon>
        <taxon>Pseudomonadota</taxon>
        <taxon>Alphaproteobacteria</taxon>
        <taxon>Rhodobacterales</taxon>
        <taxon>Paracoccaceae</taxon>
        <taxon>Paracoccus</taxon>
    </lineage>
</organism>
<dbReference type="GO" id="GO:0016747">
    <property type="term" value="F:acyltransferase activity, transferring groups other than amino-acyl groups"/>
    <property type="evidence" value="ECO:0007669"/>
    <property type="project" value="InterPro"/>
</dbReference>
<dbReference type="HOGENOM" id="CLU_101363_0_0_5"/>
<dbReference type="CDD" id="cd04301">
    <property type="entry name" value="NAT_SF"/>
    <property type="match status" value="1"/>
</dbReference>
<gene>
    <name evidence="2" type="ORF">JCM7686_0556</name>
</gene>
<dbReference type="PANTHER" id="PTHR43072">
    <property type="entry name" value="N-ACETYLTRANSFERASE"/>
    <property type="match status" value="1"/>
</dbReference>
<keyword evidence="3" id="KW-1185">Reference proteome</keyword>
<accession>S5XW96</accession>
<evidence type="ECO:0000313" key="3">
    <source>
        <dbReference type="Proteomes" id="UP000015480"/>
    </source>
</evidence>
<protein>
    <submittedName>
        <fullName evidence="2">GCN5-related N-acetyltransferase</fullName>
        <ecNumber evidence="2">2.3.1.-</ecNumber>
    </submittedName>
</protein>
<dbReference type="EC" id="2.3.1.-" evidence="2"/>
<dbReference type="RefSeq" id="WP_020949304.1">
    <property type="nucleotide sequence ID" value="NC_022041.1"/>
</dbReference>
<dbReference type="Gene3D" id="3.40.630.30">
    <property type="match status" value="1"/>
</dbReference>
<evidence type="ECO:0000313" key="2">
    <source>
        <dbReference type="EMBL" id="AGT07665.1"/>
    </source>
</evidence>
<dbReference type="Proteomes" id="UP000015480">
    <property type="component" value="Chromosome"/>
</dbReference>
<evidence type="ECO:0000259" key="1">
    <source>
        <dbReference type="PROSITE" id="PS51186"/>
    </source>
</evidence>
<dbReference type="SUPFAM" id="SSF55729">
    <property type="entry name" value="Acyl-CoA N-acyltransferases (Nat)"/>
    <property type="match status" value="1"/>
</dbReference>
<dbReference type="InterPro" id="IPR016181">
    <property type="entry name" value="Acyl_CoA_acyltransferase"/>
</dbReference>
<name>S5XW96_PARAH</name>
<dbReference type="InterPro" id="IPR000182">
    <property type="entry name" value="GNAT_dom"/>
</dbReference>
<dbReference type="Pfam" id="PF00583">
    <property type="entry name" value="Acetyltransf_1"/>
    <property type="match status" value="1"/>
</dbReference>
<dbReference type="AlphaFoldDB" id="S5XW96"/>
<dbReference type="EMBL" id="CP006650">
    <property type="protein sequence ID" value="AGT07665.1"/>
    <property type="molecule type" value="Genomic_DNA"/>
</dbReference>
<dbReference type="KEGG" id="pami:JCM7686_0556"/>
<sequence length="239" mass="26064">MTLDPALAQAFETTWPAAEYHDIGGFRVGRGLGGGGRISSARALGPDWHADGIEAAAQLQRDWDQPETFRVWSEETALADALTARGFRQDRPTLVMAVEAAQLTDREIPLVTVFPIWPPLAIQREIWAEGNIAGPRQAAMERVAPLPHTSLLGRIEDHASASAFVAADGDVAMIHAIEVEPKMRRKGMADWLLRGAAHWARDHDASRLALAVTAANAPAIALYEKLGFAPVARYGYWSR</sequence>
<keyword evidence="2" id="KW-0808">Transferase</keyword>
<dbReference type="eggNOG" id="COG0456">
    <property type="taxonomic scope" value="Bacteria"/>
</dbReference>
<dbReference type="PROSITE" id="PS51186">
    <property type="entry name" value="GNAT"/>
    <property type="match status" value="1"/>
</dbReference>
<proteinExistence type="predicted"/>
<dbReference type="PATRIC" id="fig|1367847.3.peg.506"/>